<proteinExistence type="inferred from homology"/>
<dbReference type="AlphaFoldDB" id="A0A558AUW3"/>
<dbReference type="InterPro" id="IPR006224">
    <property type="entry name" value="PsdUridine_synth_RluA-like_CS"/>
</dbReference>
<keyword evidence="5" id="KW-0694">RNA-binding</keyword>
<dbReference type="CDD" id="cd02869">
    <property type="entry name" value="PseudoU_synth_RluA_like"/>
    <property type="match status" value="1"/>
</dbReference>
<keyword evidence="9" id="KW-1185">Reference proteome</keyword>
<evidence type="ECO:0000256" key="5">
    <source>
        <dbReference type="PROSITE-ProRule" id="PRU00182"/>
    </source>
</evidence>
<evidence type="ECO:0000259" key="7">
    <source>
        <dbReference type="Pfam" id="PF00849"/>
    </source>
</evidence>
<sequence length="294" mass="33662">MNKKEKSNGQNQEWIVKEPTELLKFLFEVMSSRSRKAVKETLSRGKVFVNGEGTTQFNDALKPGDRVEIRSAAKNVKLRGIRIFHEDDDVIVIEKDAGLLSIASEKEQQMTAYRQLADYVRGINPRNRIFIVHRLDRETSGIMIFAKNKQVQQKLQDNWKDIVSERTYIALVEGKVAKGGKITSWLTENKELIMRSSKHPNDGKKAITHYKVLKFSHNLSLLEVNLETGRKNQIRVHMQDLGHPIVGDKKYGAHGNPIRRVGLHAHVIAFKHPKTGESLRFESKIPAEFTRSFK</sequence>
<reference evidence="8 9" key="1">
    <citation type="submission" date="2019-07" db="EMBL/GenBank/DDBJ databases">
        <title>Salinicoccus cyprini sp. nov., isolated from gastro-intestinal tract of mirror carp, Cyprinus carpio var. specularis, collected from Gobind Sagar Reservoir, Himachal Pradesh, India.</title>
        <authorList>
            <person name="Talwar C."/>
            <person name="Singh A.K."/>
            <person name="Lal R."/>
            <person name="Negi R.K."/>
        </authorList>
    </citation>
    <scope>NUCLEOTIDE SEQUENCE [LARGE SCALE GENOMIC DNA]</scope>
    <source>
        <strain evidence="8 9">CT19</strain>
    </source>
</reference>
<dbReference type="NCBIfam" id="TIGR00005">
    <property type="entry name" value="rluA_subfam"/>
    <property type="match status" value="1"/>
</dbReference>
<dbReference type="SUPFAM" id="SSF55120">
    <property type="entry name" value="Pseudouridine synthase"/>
    <property type="match status" value="1"/>
</dbReference>
<comment type="similarity">
    <text evidence="2 6">Belongs to the pseudouridine synthase RluA family.</text>
</comment>
<dbReference type="Proteomes" id="UP000315103">
    <property type="component" value="Unassembled WGS sequence"/>
</dbReference>
<evidence type="ECO:0000256" key="3">
    <source>
        <dbReference type="ARBA" id="ARBA00023235"/>
    </source>
</evidence>
<dbReference type="EC" id="5.4.99.-" evidence="6"/>
<feature type="domain" description="Pseudouridine synthase RsuA/RluA-like" evidence="7">
    <location>
        <begin position="89"/>
        <end position="239"/>
    </location>
</feature>
<comment type="catalytic activity">
    <reaction evidence="1 6">
        <text>a uridine in RNA = a pseudouridine in RNA</text>
        <dbReference type="Rhea" id="RHEA:48348"/>
        <dbReference type="Rhea" id="RHEA-COMP:12068"/>
        <dbReference type="Rhea" id="RHEA-COMP:12069"/>
        <dbReference type="ChEBI" id="CHEBI:65314"/>
        <dbReference type="ChEBI" id="CHEBI:65315"/>
    </reaction>
</comment>
<keyword evidence="3 6" id="KW-0413">Isomerase</keyword>
<dbReference type="GO" id="GO:0003723">
    <property type="term" value="F:RNA binding"/>
    <property type="evidence" value="ECO:0007669"/>
    <property type="project" value="UniProtKB-KW"/>
</dbReference>
<name>A0A558AUW3_9STAP</name>
<dbReference type="GO" id="GO:0009982">
    <property type="term" value="F:pseudouridine synthase activity"/>
    <property type="evidence" value="ECO:0007669"/>
    <property type="project" value="InterPro"/>
</dbReference>
<dbReference type="InterPro" id="IPR020103">
    <property type="entry name" value="PsdUridine_synth_cat_dom_sf"/>
</dbReference>
<dbReference type="OrthoDB" id="9807829at2"/>
<dbReference type="SUPFAM" id="SSF55174">
    <property type="entry name" value="Alpha-L RNA-binding motif"/>
    <property type="match status" value="1"/>
</dbReference>
<dbReference type="GO" id="GO:0000455">
    <property type="term" value="P:enzyme-directed rRNA pseudouridine synthesis"/>
    <property type="evidence" value="ECO:0007669"/>
    <property type="project" value="TreeGrafter"/>
</dbReference>
<comment type="function">
    <text evidence="6">Responsible for synthesis of pseudouridine from uracil.</text>
</comment>
<dbReference type="CDD" id="cd00165">
    <property type="entry name" value="S4"/>
    <property type="match status" value="1"/>
</dbReference>
<evidence type="ECO:0000313" key="8">
    <source>
        <dbReference type="EMBL" id="TVT28064.1"/>
    </source>
</evidence>
<evidence type="ECO:0000256" key="4">
    <source>
        <dbReference type="PIRSR" id="PIRSR606225-1"/>
    </source>
</evidence>
<comment type="caution">
    <text evidence="8">The sequence shown here is derived from an EMBL/GenBank/DDBJ whole genome shotgun (WGS) entry which is preliminary data.</text>
</comment>
<dbReference type="InterPro" id="IPR006145">
    <property type="entry name" value="PsdUridine_synth_RsuA/RluA"/>
</dbReference>
<evidence type="ECO:0000256" key="1">
    <source>
        <dbReference type="ARBA" id="ARBA00000073"/>
    </source>
</evidence>
<evidence type="ECO:0000313" key="9">
    <source>
        <dbReference type="Proteomes" id="UP000315103"/>
    </source>
</evidence>
<evidence type="ECO:0000256" key="2">
    <source>
        <dbReference type="ARBA" id="ARBA00010876"/>
    </source>
</evidence>
<protein>
    <recommendedName>
        <fullName evidence="6">Pseudouridine synthase</fullName>
        <ecNumber evidence="6">5.4.99.-</ecNumber>
    </recommendedName>
</protein>
<accession>A0A558AUW3</accession>
<dbReference type="EMBL" id="VMSJ01000002">
    <property type="protein sequence ID" value="TVT28064.1"/>
    <property type="molecule type" value="Genomic_DNA"/>
</dbReference>
<gene>
    <name evidence="8" type="ORF">FO441_06525</name>
</gene>
<evidence type="ECO:0000256" key="6">
    <source>
        <dbReference type="RuleBase" id="RU362028"/>
    </source>
</evidence>
<organism evidence="8 9">
    <name type="scientific">Salinicoccus cyprini</name>
    <dbReference type="NCBI Taxonomy" id="2493691"/>
    <lineage>
        <taxon>Bacteria</taxon>
        <taxon>Bacillati</taxon>
        <taxon>Bacillota</taxon>
        <taxon>Bacilli</taxon>
        <taxon>Bacillales</taxon>
        <taxon>Staphylococcaceae</taxon>
        <taxon>Salinicoccus</taxon>
    </lineage>
</organism>
<feature type="active site" evidence="4">
    <location>
        <position position="136"/>
    </location>
</feature>
<dbReference type="Gene3D" id="3.30.2350.10">
    <property type="entry name" value="Pseudouridine synthase"/>
    <property type="match status" value="1"/>
</dbReference>
<dbReference type="PROSITE" id="PS50889">
    <property type="entry name" value="S4"/>
    <property type="match status" value="1"/>
</dbReference>
<dbReference type="InterPro" id="IPR006225">
    <property type="entry name" value="PsdUridine_synth_RluC/D"/>
</dbReference>
<dbReference type="RefSeq" id="WP_145287544.1">
    <property type="nucleotide sequence ID" value="NZ_VMSJ01000002.1"/>
</dbReference>
<dbReference type="Pfam" id="PF00849">
    <property type="entry name" value="PseudoU_synth_2"/>
    <property type="match status" value="1"/>
</dbReference>
<dbReference type="InterPro" id="IPR050188">
    <property type="entry name" value="RluA_PseudoU_synthase"/>
</dbReference>
<dbReference type="GO" id="GO:0140098">
    <property type="term" value="F:catalytic activity, acting on RNA"/>
    <property type="evidence" value="ECO:0007669"/>
    <property type="project" value="UniProtKB-ARBA"/>
</dbReference>
<dbReference type="PANTHER" id="PTHR21600:SF44">
    <property type="entry name" value="RIBOSOMAL LARGE SUBUNIT PSEUDOURIDINE SYNTHASE D"/>
    <property type="match status" value="1"/>
</dbReference>
<dbReference type="PROSITE" id="PS01129">
    <property type="entry name" value="PSI_RLU"/>
    <property type="match status" value="1"/>
</dbReference>
<dbReference type="PANTHER" id="PTHR21600">
    <property type="entry name" value="MITOCHONDRIAL RNA PSEUDOURIDINE SYNTHASE"/>
    <property type="match status" value="1"/>
</dbReference>